<gene>
    <name evidence="2" type="ORF">SAMN05444340_12121</name>
</gene>
<keyword evidence="1" id="KW-1133">Transmembrane helix</keyword>
<reference evidence="2 3" key="1">
    <citation type="submission" date="2016-10" db="EMBL/GenBank/DDBJ databases">
        <authorList>
            <person name="de Groot N.N."/>
        </authorList>
    </citation>
    <scope>NUCLEOTIDE SEQUENCE [LARGE SCALE GENOMIC DNA]</scope>
    <source>
        <strain evidence="2 3">DSM 26880</strain>
    </source>
</reference>
<keyword evidence="1" id="KW-0812">Transmembrane</keyword>
<evidence type="ECO:0000256" key="1">
    <source>
        <dbReference type="SAM" id="Phobius"/>
    </source>
</evidence>
<evidence type="ECO:0000313" key="3">
    <source>
        <dbReference type="Proteomes" id="UP000199286"/>
    </source>
</evidence>
<dbReference type="AlphaFoldDB" id="A0A1H3N7P0"/>
<evidence type="ECO:0000313" key="2">
    <source>
        <dbReference type="EMBL" id="SDY84794.1"/>
    </source>
</evidence>
<dbReference type="Proteomes" id="UP000199286">
    <property type="component" value="Unassembled WGS sequence"/>
</dbReference>
<dbReference type="EMBL" id="FNPF01000021">
    <property type="protein sequence ID" value="SDY84794.1"/>
    <property type="molecule type" value="Genomic_DNA"/>
</dbReference>
<dbReference type="RefSeq" id="WP_089885702.1">
    <property type="nucleotide sequence ID" value="NZ_FNPF01000021.1"/>
</dbReference>
<sequence length="110" mass="12017">MSIAATLPRRNPFQIAVQYSVNAAILAFLAYLVSIGMTVGTSDIATVISDPHNVDWGNVGQATVEIGLRFQEDVTRIIEGPVTDFVSEAKGTMIDNSHRFAVEIPQDRLR</sequence>
<protein>
    <submittedName>
        <fullName evidence="2">Uncharacterized protein</fullName>
    </submittedName>
</protein>
<keyword evidence="1" id="KW-0472">Membrane</keyword>
<accession>A0A1H3N7P0</accession>
<organism evidence="2 3">
    <name type="scientific">Citreimonas salinaria</name>
    <dbReference type="NCBI Taxonomy" id="321339"/>
    <lineage>
        <taxon>Bacteria</taxon>
        <taxon>Pseudomonadati</taxon>
        <taxon>Pseudomonadota</taxon>
        <taxon>Alphaproteobacteria</taxon>
        <taxon>Rhodobacterales</taxon>
        <taxon>Roseobacteraceae</taxon>
        <taxon>Citreimonas</taxon>
    </lineage>
</organism>
<keyword evidence="3" id="KW-1185">Reference proteome</keyword>
<proteinExistence type="predicted"/>
<name>A0A1H3N7P0_9RHOB</name>
<feature type="transmembrane region" description="Helical" evidence="1">
    <location>
        <begin position="21"/>
        <end position="40"/>
    </location>
</feature>